<evidence type="ECO:0000313" key="2">
    <source>
        <dbReference type="EMBL" id="HBJ08601.1"/>
    </source>
</evidence>
<reference evidence="2 3" key="1">
    <citation type="journal article" date="2018" name="Nat. Biotechnol.">
        <title>A standardized bacterial taxonomy based on genome phylogeny substantially revises the tree of life.</title>
        <authorList>
            <person name="Parks D.H."/>
            <person name="Chuvochina M."/>
            <person name="Waite D.W."/>
            <person name="Rinke C."/>
            <person name="Skarshewski A."/>
            <person name="Chaumeil P.A."/>
            <person name="Hugenholtz P."/>
        </authorList>
    </citation>
    <scope>NUCLEOTIDE SEQUENCE [LARGE SCALE GENOMIC DNA]</scope>
    <source>
        <strain evidence="2">UBA11482</strain>
    </source>
</reference>
<gene>
    <name evidence="2" type="ORF">DDY73_06300</name>
</gene>
<accession>A0A354M262</accession>
<dbReference type="InterPro" id="IPR047785">
    <property type="entry name" value="tRNA_MNMC2"/>
</dbReference>
<dbReference type="Gene3D" id="3.40.50.150">
    <property type="entry name" value="Vaccinia Virus protein VP39"/>
    <property type="match status" value="1"/>
</dbReference>
<dbReference type="EMBL" id="DNWC01000084">
    <property type="protein sequence ID" value="HBJ08601.1"/>
    <property type="molecule type" value="Genomic_DNA"/>
</dbReference>
<dbReference type="InterPro" id="IPR029063">
    <property type="entry name" value="SAM-dependent_MTases_sf"/>
</dbReference>
<dbReference type="Pfam" id="PF05430">
    <property type="entry name" value="Methyltransf_30"/>
    <property type="match status" value="1"/>
</dbReference>
<dbReference type="Proteomes" id="UP000262954">
    <property type="component" value="Unassembled WGS sequence"/>
</dbReference>
<dbReference type="GO" id="GO:0004808">
    <property type="term" value="F:tRNA (5-methylaminomethyl-2-thiouridylate)(34)-methyltransferase activity"/>
    <property type="evidence" value="ECO:0007669"/>
    <property type="project" value="InterPro"/>
</dbReference>
<dbReference type="PANTHER" id="PTHR39963:SF1">
    <property type="entry name" value="MNMC-LIKE METHYLTRANSFERASE DOMAIN-CONTAINING PROTEIN"/>
    <property type="match status" value="1"/>
</dbReference>
<organism evidence="2 3">
    <name type="scientific">Coprobacter fastidiosus</name>
    <dbReference type="NCBI Taxonomy" id="1099853"/>
    <lineage>
        <taxon>Bacteria</taxon>
        <taxon>Pseudomonadati</taxon>
        <taxon>Bacteroidota</taxon>
        <taxon>Bacteroidia</taxon>
        <taxon>Bacteroidales</taxon>
        <taxon>Barnesiellaceae</taxon>
        <taxon>Coprobacter</taxon>
    </lineage>
</organism>
<keyword evidence="2" id="KW-0489">Methyltransferase</keyword>
<feature type="domain" description="MnmC-like methyltransferase" evidence="1">
    <location>
        <begin position="128"/>
        <end position="221"/>
    </location>
</feature>
<protein>
    <submittedName>
        <fullName evidence="2">SAM-dependent methyltransferase</fullName>
    </submittedName>
</protein>
<keyword evidence="2" id="KW-0808">Transferase</keyword>
<dbReference type="PANTHER" id="PTHR39963">
    <property type="entry name" value="SLL0983 PROTEIN"/>
    <property type="match status" value="1"/>
</dbReference>
<comment type="caution">
    <text evidence="2">The sequence shown here is derived from an EMBL/GenBank/DDBJ whole genome shotgun (WGS) entry which is preliminary data.</text>
</comment>
<dbReference type="GO" id="GO:0016645">
    <property type="term" value="F:oxidoreductase activity, acting on the CH-NH group of donors"/>
    <property type="evidence" value="ECO:0007669"/>
    <property type="project" value="InterPro"/>
</dbReference>
<dbReference type="InterPro" id="IPR008471">
    <property type="entry name" value="MnmC-like_methylTransf"/>
</dbReference>
<dbReference type="SUPFAM" id="SSF53335">
    <property type="entry name" value="S-adenosyl-L-methionine-dependent methyltransferases"/>
    <property type="match status" value="1"/>
</dbReference>
<sequence>MKQPQIEITADGSATLYIPEIDEHYHSVKGALTESLHIFIQTGFYYSKADPLTIFEVGFGTGLNAFLTLLECEKLQRKTVYHTIELYPLTTEQANSLKYQDTIAPEQATLFETIHLAEWDKPIEITPNFTLHKIKGDMGQIILPDQSFDLIYYDAFAPEKQPNLWSEEIFEKISRSMKSQGILTTYCAKGEVRRRLQRAGLIVERLQGPPAGKREILRAIKP</sequence>
<dbReference type="AlphaFoldDB" id="A0A354M262"/>
<dbReference type="GO" id="GO:0032259">
    <property type="term" value="P:methylation"/>
    <property type="evidence" value="ECO:0007669"/>
    <property type="project" value="UniProtKB-KW"/>
</dbReference>
<dbReference type="RefSeq" id="WP_022389690.1">
    <property type="nucleotide sequence ID" value="NZ_CATXLH010000123.1"/>
</dbReference>
<evidence type="ECO:0000313" key="3">
    <source>
        <dbReference type="Proteomes" id="UP000262954"/>
    </source>
</evidence>
<name>A0A354M262_9BACT</name>
<evidence type="ECO:0000259" key="1">
    <source>
        <dbReference type="Pfam" id="PF05430"/>
    </source>
</evidence>
<dbReference type="NCBIfam" id="NF033855">
    <property type="entry name" value="tRNA_MNMC2"/>
    <property type="match status" value="1"/>
</dbReference>
<proteinExistence type="predicted"/>